<feature type="domain" description="Flavin reductase like" evidence="2">
    <location>
        <begin position="18"/>
        <end position="161"/>
    </location>
</feature>
<dbReference type="PANTHER" id="PTHR30466:SF1">
    <property type="entry name" value="FMN REDUCTASE (NADH) RUTF"/>
    <property type="match status" value="1"/>
</dbReference>
<organism evidence="3 4">
    <name type="scientific">Actinomadura fibrosa</name>
    <dbReference type="NCBI Taxonomy" id="111802"/>
    <lineage>
        <taxon>Bacteria</taxon>
        <taxon>Bacillati</taxon>
        <taxon>Actinomycetota</taxon>
        <taxon>Actinomycetes</taxon>
        <taxon>Streptosporangiales</taxon>
        <taxon>Thermomonosporaceae</taxon>
        <taxon>Actinomadura</taxon>
    </lineage>
</organism>
<evidence type="ECO:0000256" key="1">
    <source>
        <dbReference type="ARBA" id="ARBA00023002"/>
    </source>
</evidence>
<evidence type="ECO:0000313" key="3">
    <source>
        <dbReference type="EMBL" id="MFD0692322.1"/>
    </source>
</evidence>
<protein>
    <submittedName>
        <fullName evidence="3">Flavin reductase family protein</fullName>
        <ecNumber evidence="3">1.-.-.-</ecNumber>
    </submittedName>
</protein>
<dbReference type="GO" id="GO:0016491">
    <property type="term" value="F:oxidoreductase activity"/>
    <property type="evidence" value="ECO:0007669"/>
    <property type="project" value="UniProtKB-KW"/>
</dbReference>
<dbReference type="EMBL" id="JBHTGP010000038">
    <property type="protein sequence ID" value="MFD0692322.1"/>
    <property type="molecule type" value="Genomic_DNA"/>
</dbReference>
<dbReference type="SUPFAM" id="SSF50475">
    <property type="entry name" value="FMN-binding split barrel"/>
    <property type="match status" value="1"/>
</dbReference>
<name>A0ABW2Y2I7_9ACTN</name>
<dbReference type="Gene3D" id="2.30.110.10">
    <property type="entry name" value="Electron Transport, Fmn-binding Protein, Chain A"/>
    <property type="match status" value="1"/>
</dbReference>
<dbReference type="SMART" id="SM00903">
    <property type="entry name" value="Flavin_Reduct"/>
    <property type="match status" value="1"/>
</dbReference>
<proteinExistence type="predicted"/>
<gene>
    <name evidence="3" type="ORF">ACFQZM_48095</name>
</gene>
<dbReference type="InterPro" id="IPR012349">
    <property type="entry name" value="Split_barrel_FMN-bd"/>
</dbReference>
<accession>A0ABW2Y2I7</accession>
<dbReference type="Proteomes" id="UP001597063">
    <property type="component" value="Unassembled WGS sequence"/>
</dbReference>
<keyword evidence="1 3" id="KW-0560">Oxidoreductase</keyword>
<comment type="caution">
    <text evidence="3">The sequence shown here is derived from an EMBL/GenBank/DDBJ whole genome shotgun (WGS) entry which is preliminary data.</text>
</comment>
<dbReference type="RefSeq" id="WP_131755898.1">
    <property type="nucleotide sequence ID" value="NZ_JBHTGP010000038.1"/>
</dbReference>
<sequence length="167" mass="17376">MTAAAFPRVTGAELRRVAAAFATGVCVVTAQDAALGPHGMTVNAFTTLSLDPPTVLLCLNRASTTRGVLAGAPYFAVNVLRAGQAPLARRFATRSNGKFDGIGWHRTARDVPVLDGALALLECEPAESFDVHTHSVLVGNVLSAAVDEGSPLLFHRGRMIGEAGAAR</sequence>
<dbReference type="InterPro" id="IPR002563">
    <property type="entry name" value="Flavin_Rdtase-like_dom"/>
</dbReference>
<keyword evidence="4" id="KW-1185">Reference proteome</keyword>
<dbReference type="InterPro" id="IPR050268">
    <property type="entry name" value="NADH-dep_flavin_reductase"/>
</dbReference>
<reference evidence="4" key="1">
    <citation type="journal article" date="2019" name="Int. J. Syst. Evol. Microbiol.">
        <title>The Global Catalogue of Microorganisms (GCM) 10K type strain sequencing project: providing services to taxonomists for standard genome sequencing and annotation.</title>
        <authorList>
            <consortium name="The Broad Institute Genomics Platform"/>
            <consortium name="The Broad Institute Genome Sequencing Center for Infectious Disease"/>
            <person name="Wu L."/>
            <person name="Ma J."/>
        </authorList>
    </citation>
    <scope>NUCLEOTIDE SEQUENCE [LARGE SCALE GENOMIC DNA]</scope>
    <source>
        <strain evidence="4">JCM 9371</strain>
    </source>
</reference>
<evidence type="ECO:0000313" key="4">
    <source>
        <dbReference type="Proteomes" id="UP001597063"/>
    </source>
</evidence>
<dbReference type="Pfam" id="PF01613">
    <property type="entry name" value="Flavin_Reduct"/>
    <property type="match status" value="1"/>
</dbReference>
<evidence type="ECO:0000259" key="2">
    <source>
        <dbReference type="SMART" id="SM00903"/>
    </source>
</evidence>
<dbReference type="PANTHER" id="PTHR30466">
    <property type="entry name" value="FLAVIN REDUCTASE"/>
    <property type="match status" value="1"/>
</dbReference>
<dbReference type="EC" id="1.-.-.-" evidence="3"/>